<sequence length="308" mass="36496">MTQLRKEQFIYDFLQNGKAIVPGCYKYIYVNNKSFLNKKAFKPNQLSDVIYVSLFPTFLDFKIVNEPAYHSKKIIHHGISGAGILLDENYTVESYLDKHTNNKFRKNLRKYFTGLKDSCNVRYVCYYGRISKERCDFLLDALREMIEKRFKTKNVKHVFMAEWDNNVKDLHELINHKKSSLIVVYDEDKPISISLNRHINNSIFFGELHAYNANYSKYGLGHINNHLRLNWCIDNKFDFIDLGIGVFDNKKIWCNVFYNVEYHLFYKKKSLKTKAIALLEIYKINFKNFIKSKTIGCSIKKIKSFFNQ</sequence>
<dbReference type="AlphaFoldDB" id="A0AA97HR30"/>
<keyword evidence="2" id="KW-0012">Acyltransferase</keyword>
<dbReference type="EMBL" id="CP136521">
    <property type="protein sequence ID" value="WOD43378.1"/>
    <property type="molecule type" value="Genomic_DNA"/>
</dbReference>
<evidence type="ECO:0000313" key="3">
    <source>
        <dbReference type="Proteomes" id="UP001302486"/>
    </source>
</evidence>
<dbReference type="Pfam" id="PF13480">
    <property type="entry name" value="Acetyltransf_6"/>
    <property type="match status" value="1"/>
</dbReference>
<dbReference type="InterPro" id="IPR038740">
    <property type="entry name" value="BioF2-like_GNAT_dom"/>
</dbReference>
<gene>
    <name evidence="2" type="ORF">RNZ46_15420</name>
</gene>
<dbReference type="RefSeq" id="WP_316983064.1">
    <property type="nucleotide sequence ID" value="NZ_CP136521.1"/>
</dbReference>
<protein>
    <submittedName>
        <fullName evidence="2">GNAT family N-acetyltransferase</fullName>
        <ecNumber evidence="2">2.3.1.-</ecNumber>
    </submittedName>
</protein>
<evidence type="ECO:0000259" key="1">
    <source>
        <dbReference type="Pfam" id="PF13480"/>
    </source>
</evidence>
<dbReference type="InterPro" id="IPR016181">
    <property type="entry name" value="Acyl_CoA_acyltransferase"/>
</dbReference>
<keyword evidence="3" id="KW-1185">Reference proteome</keyword>
<keyword evidence="2" id="KW-0808">Transferase</keyword>
<accession>A0AA97HR30</accession>
<feature type="domain" description="BioF2-like acetyltransferase" evidence="1">
    <location>
        <begin position="103"/>
        <end position="250"/>
    </location>
</feature>
<name>A0AA97HR30_9FLAO</name>
<organism evidence="2 3">
    <name type="scientific">Hwangdonia lutea</name>
    <dbReference type="NCBI Taxonomy" id="3075823"/>
    <lineage>
        <taxon>Bacteria</taxon>
        <taxon>Pseudomonadati</taxon>
        <taxon>Bacteroidota</taxon>
        <taxon>Flavobacteriia</taxon>
        <taxon>Flavobacteriales</taxon>
        <taxon>Flavobacteriaceae</taxon>
        <taxon>Hwangdonia</taxon>
    </lineage>
</organism>
<proteinExistence type="predicted"/>
<evidence type="ECO:0000313" key="2">
    <source>
        <dbReference type="EMBL" id="WOD43378.1"/>
    </source>
</evidence>
<dbReference type="EC" id="2.3.1.-" evidence="2"/>
<dbReference type="SUPFAM" id="SSF55729">
    <property type="entry name" value="Acyl-CoA N-acyltransferases (Nat)"/>
    <property type="match status" value="1"/>
</dbReference>
<dbReference type="Proteomes" id="UP001302486">
    <property type="component" value="Chromosome"/>
</dbReference>
<dbReference type="GO" id="GO:0016746">
    <property type="term" value="F:acyltransferase activity"/>
    <property type="evidence" value="ECO:0007669"/>
    <property type="project" value="UniProtKB-KW"/>
</dbReference>
<reference evidence="3" key="1">
    <citation type="submission" date="2024-06" db="EMBL/GenBank/DDBJ databases">
        <title>Hwangdonia haimaensis gen. nov., sp. nov., a member of the family Flavobacteriaceae isolated from the haima cold seep.</title>
        <authorList>
            <person name="Li J."/>
        </authorList>
    </citation>
    <scope>NUCLEOTIDE SEQUENCE [LARGE SCALE GENOMIC DNA]</scope>
    <source>
        <strain evidence="3">SCSIO 19198</strain>
    </source>
</reference>
<dbReference type="KEGG" id="hws:RNZ46_15420"/>